<dbReference type="KEGG" id="saf:SULAZ_0994"/>
<reference evidence="1 2" key="1">
    <citation type="journal article" date="2009" name="J. Bacteriol.">
        <title>Complete and draft genome sequences of six members of the Aquificales.</title>
        <authorList>
            <person name="Reysenbach A.L."/>
            <person name="Hamamura N."/>
            <person name="Podar M."/>
            <person name="Griffiths E."/>
            <person name="Ferreira S."/>
            <person name="Hochstein R."/>
            <person name="Heidelberg J."/>
            <person name="Johnson J."/>
            <person name="Mead D."/>
            <person name="Pohorille A."/>
            <person name="Sarmiento M."/>
            <person name="Schweighofer K."/>
            <person name="Seshadri R."/>
            <person name="Voytek M.A."/>
        </authorList>
    </citation>
    <scope>NUCLEOTIDE SEQUENCE [LARGE SCALE GENOMIC DNA]</scope>
    <source>
        <strain evidence="2">Az-Fu1 / DSM 15241 / OCM 825</strain>
    </source>
</reference>
<sequence>MEREITLKLKTLYGKEKATLEELLSSRAGINLLPYEIAVNGSVDWEEFNIPEEIYKKACIIYNNYSYLIKREKPLPKVNEKLSDVEVRKIFEVLRSIE</sequence>
<dbReference type="eggNOG" id="ENOG50340AF">
    <property type="taxonomic scope" value="Bacteria"/>
</dbReference>
<keyword evidence="2" id="KW-1185">Reference proteome</keyword>
<dbReference type="STRING" id="204536.SULAZ_0994"/>
<gene>
    <name evidence="1" type="ordered locus">SULAZ_0994</name>
</gene>
<accession>C1DV30</accession>
<dbReference type="Proteomes" id="UP000001369">
    <property type="component" value="Chromosome"/>
</dbReference>
<dbReference type="EMBL" id="CP001229">
    <property type="protein sequence ID" value="ACN99089.1"/>
    <property type="molecule type" value="Genomic_DNA"/>
</dbReference>
<dbReference type="HOGENOM" id="CLU_2342935_0_0_0"/>
<evidence type="ECO:0000313" key="1">
    <source>
        <dbReference type="EMBL" id="ACN99089.1"/>
    </source>
</evidence>
<organism evidence="1 2">
    <name type="scientific">Sulfurihydrogenibium azorense (strain DSM 15241 / OCM 825 / Az-Fu1)</name>
    <dbReference type="NCBI Taxonomy" id="204536"/>
    <lineage>
        <taxon>Bacteria</taxon>
        <taxon>Pseudomonadati</taxon>
        <taxon>Aquificota</taxon>
        <taxon>Aquificia</taxon>
        <taxon>Aquificales</taxon>
        <taxon>Hydrogenothermaceae</taxon>
        <taxon>Sulfurihydrogenibium</taxon>
    </lineage>
</organism>
<dbReference type="RefSeq" id="WP_012674408.1">
    <property type="nucleotide sequence ID" value="NC_012438.1"/>
</dbReference>
<proteinExistence type="predicted"/>
<dbReference type="AlphaFoldDB" id="C1DV30"/>
<dbReference type="OrthoDB" id="14628at2"/>
<name>C1DV30_SULAA</name>
<evidence type="ECO:0000313" key="2">
    <source>
        <dbReference type="Proteomes" id="UP000001369"/>
    </source>
</evidence>
<protein>
    <submittedName>
        <fullName evidence="1">Uncharacterized protein</fullName>
    </submittedName>
</protein>